<dbReference type="SUPFAM" id="SSF50199">
    <property type="entry name" value="Staphylococcal nuclease"/>
    <property type="match status" value="1"/>
</dbReference>
<feature type="region of interest" description="Disordered" evidence="1">
    <location>
        <begin position="53"/>
        <end position="117"/>
    </location>
</feature>
<proteinExistence type="predicted"/>
<reference evidence="3" key="1">
    <citation type="journal article" date="2014" name="Int. J. Syst. Evol. Microbiol.">
        <title>Complete genome sequence of Corynebacterium casei LMG S-19264T (=DSM 44701T), isolated from a smear-ripened cheese.</title>
        <authorList>
            <consortium name="US DOE Joint Genome Institute (JGI-PGF)"/>
            <person name="Walter F."/>
            <person name="Albersmeier A."/>
            <person name="Kalinowski J."/>
            <person name="Ruckert C."/>
        </authorList>
    </citation>
    <scope>NUCLEOTIDE SEQUENCE</scope>
    <source>
        <strain evidence="3">CGMCC 1.15493</strain>
    </source>
</reference>
<gene>
    <name evidence="3" type="ORF">GCM10011335_09980</name>
</gene>
<dbReference type="InterPro" id="IPR035437">
    <property type="entry name" value="SNase_OB-fold_sf"/>
</dbReference>
<comment type="caution">
    <text evidence="3">The sequence shown here is derived from an EMBL/GenBank/DDBJ whole genome shotgun (WGS) entry which is preliminary data.</text>
</comment>
<evidence type="ECO:0000256" key="1">
    <source>
        <dbReference type="SAM" id="MobiDB-lite"/>
    </source>
</evidence>
<evidence type="ECO:0000313" key="4">
    <source>
        <dbReference type="Proteomes" id="UP000613160"/>
    </source>
</evidence>
<dbReference type="RefSeq" id="WP_188849475.1">
    <property type="nucleotide sequence ID" value="NZ_BMJJ01000002.1"/>
</dbReference>
<dbReference type="InterPro" id="IPR016071">
    <property type="entry name" value="Staphylococal_nuclease_OB-fold"/>
</dbReference>
<name>A0A916XU48_9HYPH</name>
<dbReference type="EMBL" id="BMJJ01000002">
    <property type="protein sequence ID" value="GGD09110.1"/>
    <property type="molecule type" value="Genomic_DNA"/>
</dbReference>
<dbReference type="SMART" id="SM00318">
    <property type="entry name" value="SNc"/>
    <property type="match status" value="1"/>
</dbReference>
<feature type="compositionally biased region" description="Pro residues" evidence="1">
    <location>
        <begin position="241"/>
        <end position="255"/>
    </location>
</feature>
<dbReference type="Gene3D" id="2.40.50.90">
    <property type="match status" value="1"/>
</dbReference>
<feature type="region of interest" description="Disordered" evidence="1">
    <location>
        <begin position="222"/>
        <end position="255"/>
    </location>
</feature>
<evidence type="ECO:0000259" key="2">
    <source>
        <dbReference type="SMART" id="SM00318"/>
    </source>
</evidence>
<sequence length="255" mass="26318">MPLPPRRGRSAIIPPLKIAAGLVLLVAILAYGTARHAPRWEEQAAAIAVPLAPAGGTDETTERATARPIGPGLRPSPEKLLPVDHSSFGRAAKPPPDPASVDVEAETVDDSAPRPTLLPRPVVVDGGSFRVGSGTVRLTGIEPPTERCGAGAALWPCGARARTALRALVRSRSITCTVPGDFQAKGETLESACSLGSTDIGHWLVAHGWARAKAGGPYVEAEEKARTAQAGLWAERDPSGPGAPMPPAAPPAPPQ</sequence>
<evidence type="ECO:0000313" key="3">
    <source>
        <dbReference type="EMBL" id="GGD09110.1"/>
    </source>
</evidence>
<organism evidence="3 4">
    <name type="scientific">Aureimonas glaciei</name>
    <dbReference type="NCBI Taxonomy" id="1776957"/>
    <lineage>
        <taxon>Bacteria</taxon>
        <taxon>Pseudomonadati</taxon>
        <taxon>Pseudomonadota</taxon>
        <taxon>Alphaproteobacteria</taxon>
        <taxon>Hyphomicrobiales</taxon>
        <taxon>Aurantimonadaceae</taxon>
        <taxon>Aureimonas</taxon>
    </lineage>
</organism>
<protein>
    <recommendedName>
        <fullName evidence="2">TNase-like domain-containing protein</fullName>
    </recommendedName>
</protein>
<dbReference type="Proteomes" id="UP000613160">
    <property type="component" value="Unassembled WGS sequence"/>
</dbReference>
<keyword evidence="4" id="KW-1185">Reference proteome</keyword>
<feature type="domain" description="TNase-like" evidence="2">
    <location>
        <begin position="112"/>
        <end position="235"/>
    </location>
</feature>
<reference evidence="3" key="2">
    <citation type="submission" date="2020-09" db="EMBL/GenBank/DDBJ databases">
        <authorList>
            <person name="Sun Q."/>
            <person name="Zhou Y."/>
        </authorList>
    </citation>
    <scope>NUCLEOTIDE SEQUENCE</scope>
    <source>
        <strain evidence="3">CGMCC 1.15493</strain>
    </source>
</reference>
<dbReference type="AlphaFoldDB" id="A0A916XU48"/>
<accession>A0A916XU48</accession>